<organism evidence="7 8">
    <name type="scientific">Phialocephala subalpina</name>
    <dbReference type="NCBI Taxonomy" id="576137"/>
    <lineage>
        <taxon>Eukaryota</taxon>
        <taxon>Fungi</taxon>
        <taxon>Dikarya</taxon>
        <taxon>Ascomycota</taxon>
        <taxon>Pezizomycotina</taxon>
        <taxon>Leotiomycetes</taxon>
        <taxon>Helotiales</taxon>
        <taxon>Mollisiaceae</taxon>
        <taxon>Phialocephala</taxon>
        <taxon>Phialocephala fortinii species complex</taxon>
    </lineage>
</organism>
<keyword evidence="3 6" id="KW-0812">Transmembrane</keyword>
<dbReference type="InterPro" id="IPR036259">
    <property type="entry name" value="MFS_trans_sf"/>
</dbReference>
<evidence type="ECO:0000313" key="7">
    <source>
        <dbReference type="EMBL" id="CZR69257.1"/>
    </source>
</evidence>
<dbReference type="SUPFAM" id="SSF103473">
    <property type="entry name" value="MFS general substrate transporter"/>
    <property type="match status" value="2"/>
</dbReference>
<dbReference type="PANTHER" id="PTHR43791:SF92">
    <property type="entry name" value="AGL026WP"/>
    <property type="match status" value="1"/>
</dbReference>
<dbReference type="Proteomes" id="UP000184330">
    <property type="component" value="Unassembled WGS sequence"/>
</dbReference>
<dbReference type="GO" id="GO:0022857">
    <property type="term" value="F:transmembrane transporter activity"/>
    <property type="evidence" value="ECO:0007669"/>
    <property type="project" value="InterPro"/>
</dbReference>
<accession>A0A1L7XW78</accession>
<dbReference type="InterPro" id="IPR011701">
    <property type="entry name" value="MFS"/>
</dbReference>
<keyword evidence="2" id="KW-0813">Transport</keyword>
<feature type="transmembrane region" description="Helical" evidence="6">
    <location>
        <begin position="49"/>
        <end position="66"/>
    </location>
</feature>
<dbReference type="EMBL" id="FJOG01000067">
    <property type="protein sequence ID" value="CZR69257.1"/>
    <property type="molecule type" value="Genomic_DNA"/>
</dbReference>
<evidence type="ECO:0000256" key="1">
    <source>
        <dbReference type="ARBA" id="ARBA00004141"/>
    </source>
</evidence>
<evidence type="ECO:0000256" key="4">
    <source>
        <dbReference type="ARBA" id="ARBA00022989"/>
    </source>
</evidence>
<dbReference type="PANTHER" id="PTHR43791">
    <property type="entry name" value="PERMEASE-RELATED"/>
    <property type="match status" value="1"/>
</dbReference>
<keyword evidence="8" id="KW-1185">Reference proteome</keyword>
<evidence type="ECO:0000256" key="2">
    <source>
        <dbReference type="ARBA" id="ARBA00022448"/>
    </source>
</evidence>
<dbReference type="Gene3D" id="1.20.1250.20">
    <property type="entry name" value="MFS general substrate transporter like domains"/>
    <property type="match status" value="2"/>
</dbReference>
<feature type="transmembrane region" description="Helical" evidence="6">
    <location>
        <begin position="261"/>
        <end position="281"/>
    </location>
</feature>
<keyword evidence="4 6" id="KW-1133">Transmembrane helix</keyword>
<dbReference type="OrthoDB" id="2250022at2759"/>
<keyword evidence="5 6" id="KW-0472">Membrane</keyword>
<evidence type="ECO:0000256" key="6">
    <source>
        <dbReference type="SAM" id="Phobius"/>
    </source>
</evidence>
<reference evidence="7 8" key="1">
    <citation type="submission" date="2016-03" db="EMBL/GenBank/DDBJ databases">
        <authorList>
            <person name="Ploux O."/>
        </authorList>
    </citation>
    <scope>NUCLEOTIDE SEQUENCE [LARGE SCALE GENOMIC DNA]</scope>
    <source>
        <strain evidence="7 8">UAMH 11012</strain>
    </source>
</reference>
<feature type="transmembrane region" description="Helical" evidence="6">
    <location>
        <begin position="125"/>
        <end position="148"/>
    </location>
</feature>
<dbReference type="AlphaFoldDB" id="A0A1L7XW78"/>
<feature type="transmembrane region" description="Helical" evidence="6">
    <location>
        <begin position="229"/>
        <end position="249"/>
    </location>
</feature>
<evidence type="ECO:0000256" key="3">
    <source>
        <dbReference type="ARBA" id="ARBA00022692"/>
    </source>
</evidence>
<proteinExistence type="predicted"/>
<evidence type="ECO:0000256" key="5">
    <source>
        <dbReference type="ARBA" id="ARBA00023136"/>
    </source>
</evidence>
<feature type="transmembrane region" description="Helical" evidence="6">
    <location>
        <begin position="349"/>
        <end position="370"/>
    </location>
</feature>
<dbReference type="GO" id="GO:0016020">
    <property type="term" value="C:membrane"/>
    <property type="evidence" value="ECO:0007669"/>
    <property type="project" value="UniProtKB-SubCell"/>
</dbReference>
<sequence length="421" mass="46085">MADNKNIGEEMRNLNGLAPVGALQQFYDELDLMSSAEYRVKERKLVRKIDLRLMPMLFLMIVMNYLDRNALANARIQGIEKTLHLHGTQFNTAISVLFAGYIALQVPSNMIITRYGLNGAKGIPSWRWLFIIEATITVLIAITSLFILPDFPHTTKFLSGQEKAIATRRLETSSGSNDTERGPLLSGVKMACVDYKVWLLALIIITKTSAGPVTSFIPTLVATLGYSKVNSLLLVAPPYVFATIVALAVSHSSDKRGERCFHIMVPIFFGMAGFIIAATTLNFTARYISLFFMLAGVYGSYNVALAWISSTLPKPIEKRAAAIALVNTVGNFAQVYSPYLYSSTDGPRYLHAMIANACFCVGCAVVTFALRFCLVNENKAVAALEGRFASGIPPEKVEVEELDVSNPGAAIAYAPGFRHAL</sequence>
<protein>
    <submittedName>
        <fullName evidence="7">Related to nicotinamide mononucleotide permease</fullName>
    </submittedName>
</protein>
<dbReference type="FunFam" id="1.20.1250.20:FF:000013">
    <property type="entry name" value="MFS general substrate transporter"/>
    <property type="match status" value="1"/>
</dbReference>
<comment type="subcellular location">
    <subcellularLocation>
        <location evidence="1">Membrane</location>
        <topology evidence="1">Multi-pass membrane protein</topology>
    </subcellularLocation>
</comment>
<gene>
    <name evidence="7" type="ORF">PAC_19157</name>
</gene>
<feature type="transmembrane region" description="Helical" evidence="6">
    <location>
        <begin position="86"/>
        <end position="104"/>
    </location>
</feature>
<feature type="transmembrane region" description="Helical" evidence="6">
    <location>
        <begin position="287"/>
        <end position="308"/>
    </location>
</feature>
<evidence type="ECO:0000313" key="8">
    <source>
        <dbReference type="Proteomes" id="UP000184330"/>
    </source>
</evidence>
<dbReference type="Pfam" id="PF07690">
    <property type="entry name" value="MFS_1"/>
    <property type="match status" value="1"/>
</dbReference>
<name>A0A1L7XW78_9HELO</name>